<dbReference type="EMBL" id="RCHS01001510">
    <property type="protein sequence ID" value="RMX53144.1"/>
    <property type="molecule type" value="Genomic_DNA"/>
</dbReference>
<dbReference type="Pfam" id="PF19239">
    <property type="entry name" value="GIY_YIG_domain"/>
    <property type="match status" value="1"/>
</dbReference>
<dbReference type="AlphaFoldDB" id="A0A3M6UHZ0"/>
<feature type="domain" description="GIY-YIG" evidence="1">
    <location>
        <begin position="65"/>
        <end position="157"/>
    </location>
</feature>
<dbReference type="InterPro" id="IPR000305">
    <property type="entry name" value="GIY-YIG_endonuc"/>
</dbReference>
<gene>
    <name evidence="2" type="ORF">pdam_00021684</name>
</gene>
<protein>
    <recommendedName>
        <fullName evidence="1">GIY-YIG domain-containing protein</fullName>
    </recommendedName>
</protein>
<evidence type="ECO:0000313" key="3">
    <source>
        <dbReference type="Proteomes" id="UP000275408"/>
    </source>
</evidence>
<accession>A0A3M6UHZ0</accession>
<dbReference type="PROSITE" id="PS50164">
    <property type="entry name" value="GIY_YIG"/>
    <property type="match status" value="1"/>
</dbReference>
<comment type="caution">
    <text evidence="2">The sequence shown here is derived from an EMBL/GenBank/DDBJ whole genome shotgun (WGS) entry which is preliminary data.</text>
</comment>
<sequence>MSQMANVRRDREISRLQGSQAQNWTNWVKAMVPPNTKGNNLEARGQGQVGSICTNIRSAFPDKARNCGIYEWRAKGTLDDQPNYIVYVGSTCRDKPGALRRRINEYCTGGSHKAKLMNDALTKGYELWVRVKTSEGRNNAEDMENKLLEKYDYAWNFRENEEIRHILPRGKKSRVMRCL</sequence>
<organism evidence="2 3">
    <name type="scientific">Pocillopora damicornis</name>
    <name type="common">Cauliflower coral</name>
    <name type="synonym">Millepora damicornis</name>
    <dbReference type="NCBI Taxonomy" id="46731"/>
    <lineage>
        <taxon>Eukaryota</taxon>
        <taxon>Metazoa</taxon>
        <taxon>Cnidaria</taxon>
        <taxon>Anthozoa</taxon>
        <taxon>Hexacorallia</taxon>
        <taxon>Scleractinia</taxon>
        <taxon>Astrocoeniina</taxon>
        <taxon>Pocilloporidae</taxon>
        <taxon>Pocillopora</taxon>
    </lineage>
</organism>
<evidence type="ECO:0000259" key="1">
    <source>
        <dbReference type="PROSITE" id="PS50164"/>
    </source>
</evidence>
<name>A0A3M6UHZ0_POCDA</name>
<reference evidence="2 3" key="1">
    <citation type="journal article" date="2018" name="Sci. Rep.">
        <title>Comparative analysis of the Pocillopora damicornis genome highlights role of immune system in coral evolution.</title>
        <authorList>
            <person name="Cunning R."/>
            <person name="Bay R.A."/>
            <person name="Gillette P."/>
            <person name="Baker A.C."/>
            <person name="Traylor-Knowles N."/>
        </authorList>
    </citation>
    <scope>NUCLEOTIDE SEQUENCE [LARGE SCALE GENOMIC DNA]</scope>
    <source>
        <strain evidence="2">RSMAS</strain>
        <tissue evidence="2">Whole animal</tissue>
    </source>
</reference>
<keyword evidence="3" id="KW-1185">Reference proteome</keyword>
<proteinExistence type="predicted"/>
<evidence type="ECO:0000313" key="2">
    <source>
        <dbReference type="EMBL" id="RMX53144.1"/>
    </source>
</evidence>
<dbReference type="Proteomes" id="UP000275408">
    <property type="component" value="Unassembled WGS sequence"/>
</dbReference>